<evidence type="ECO:0000313" key="2">
    <source>
        <dbReference type="Proteomes" id="UP000049685"/>
    </source>
</evidence>
<proteinExistence type="predicted"/>
<organism evidence="1 2">
    <name type="scientific">Paraclostridium sordellii</name>
    <name type="common">Clostridium sordellii</name>
    <dbReference type="NCBI Taxonomy" id="1505"/>
    <lineage>
        <taxon>Bacteria</taxon>
        <taxon>Bacillati</taxon>
        <taxon>Bacillota</taxon>
        <taxon>Clostridia</taxon>
        <taxon>Peptostreptococcales</taxon>
        <taxon>Peptostreptococcaceae</taxon>
        <taxon>Paraclostridium</taxon>
    </lineage>
</organism>
<sequence>MESIYIECRNCNTYLKIDKKDCRYSCYKCRWEEDLVVINEKGSSKNEKRRRK</sequence>
<reference evidence="2" key="1">
    <citation type="submission" date="2015-01" db="EMBL/GenBank/DDBJ databases">
        <authorList>
            <person name="Aslett A.Martin."/>
            <person name="De Silva Nishadi"/>
        </authorList>
    </citation>
    <scope>NUCLEOTIDE SEQUENCE [LARGE SCALE GENOMIC DNA]</scope>
    <source>
        <strain evidence="2">UMC4404</strain>
    </source>
</reference>
<dbReference type="RefSeq" id="WP_155484486.1">
    <property type="nucleotide sequence ID" value="NZ_CDNY01000004.1"/>
</dbReference>
<accession>A0A9P1L131</accession>
<protein>
    <submittedName>
        <fullName evidence="1">Uncharacterized protein</fullName>
    </submittedName>
</protein>
<dbReference type="AlphaFoldDB" id="A0A9P1L131"/>
<name>A0A9P1L131_PARSO</name>
<evidence type="ECO:0000313" key="1">
    <source>
        <dbReference type="EMBL" id="CEN31402.1"/>
    </source>
</evidence>
<comment type="caution">
    <text evidence="1">The sequence shown here is derived from an EMBL/GenBank/DDBJ whole genome shotgun (WGS) entry which is preliminary data.</text>
</comment>
<dbReference type="EMBL" id="CDNY01000004">
    <property type="protein sequence ID" value="CEN31402.1"/>
    <property type="molecule type" value="Genomic_DNA"/>
</dbReference>
<gene>
    <name evidence="1" type="ORF">UMC4404_32761</name>
</gene>
<dbReference type="Proteomes" id="UP000049685">
    <property type="component" value="Unassembled WGS sequence"/>
</dbReference>